<protein>
    <submittedName>
        <fullName evidence="2">Uncharacterized protein</fullName>
    </submittedName>
</protein>
<comment type="caution">
    <text evidence="2">The sequence shown here is derived from an EMBL/GenBank/DDBJ whole genome shotgun (WGS) entry which is preliminary data.</text>
</comment>
<organism evidence="2 3">
    <name type="scientific">Deinobacterium chartae</name>
    <dbReference type="NCBI Taxonomy" id="521158"/>
    <lineage>
        <taxon>Bacteria</taxon>
        <taxon>Thermotogati</taxon>
        <taxon>Deinococcota</taxon>
        <taxon>Deinococci</taxon>
        <taxon>Deinococcales</taxon>
        <taxon>Deinococcaceae</taxon>
        <taxon>Deinobacterium</taxon>
    </lineage>
</organism>
<keyword evidence="3" id="KW-1185">Reference proteome</keyword>
<keyword evidence="1" id="KW-1133">Transmembrane helix</keyword>
<evidence type="ECO:0000313" key="2">
    <source>
        <dbReference type="EMBL" id="MBB6100068.1"/>
    </source>
</evidence>
<feature type="transmembrane region" description="Helical" evidence="1">
    <location>
        <begin position="6"/>
        <end position="23"/>
    </location>
</feature>
<feature type="transmembrane region" description="Helical" evidence="1">
    <location>
        <begin position="30"/>
        <end position="52"/>
    </location>
</feature>
<dbReference type="Proteomes" id="UP000569951">
    <property type="component" value="Unassembled WGS sequence"/>
</dbReference>
<evidence type="ECO:0000256" key="1">
    <source>
        <dbReference type="SAM" id="Phobius"/>
    </source>
</evidence>
<reference evidence="2 3" key="1">
    <citation type="submission" date="2020-08" db="EMBL/GenBank/DDBJ databases">
        <title>Genomic Encyclopedia of Type Strains, Phase IV (KMG-IV): sequencing the most valuable type-strain genomes for metagenomic binning, comparative biology and taxonomic classification.</title>
        <authorList>
            <person name="Goeker M."/>
        </authorList>
    </citation>
    <scope>NUCLEOTIDE SEQUENCE [LARGE SCALE GENOMIC DNA]</scope>
    <source>
        <strain evidence="2 3">DSM 21458</strain>
    </source>
</reference>
<dbReference type="RefSeq" id="WP_183988804.1">
    <property type="nucleotide sequence ID" value="NZ_JACHHG010000020.1"/>
</dbReference>
<proteinExistence type="predicted"/>
<gene>
    <name evidence="2" type="ORF">HNR42_003533</name>
</gene>
<keyword evidence="1" id="KW-0472">Membrane</keyword>
<keyword evidence="1" id="KW-0812">Transmembrane</keyword>
<accession>A0A841I6F5</accession>
<dbReference type="EMBL" id="JACHHG010000020">
    <property type="protein sequence ID" value="MBB6100068.1"/>
    <property type="molecule type" value="Genomic_DNA"/>
</dbReference>
<name>A0A841I6F5_9DEIO</name>
<evidence type="ECO:0000313" key="3">
    <source>
        <dbReference type="Proteomes" id="UP000569951"/>
    </source>
</evidence>
<dbReference type="AlphaFoldDB" id="A0A841I6F5"/>
<feature type="transmembrane region" description="Helical" evidence="1">
    <location>
        <begin position="64"/>
        <end position="85"/>
    </location>
</feature>
<sequence length="102" mass="10719">MIEGLTAGLIGLTLAGTALHLYGRRVRRPALMLLGALDGLYPPLLLAWASLLPHLEGPGSALPLAVRLLLPPLLPALAAAAWVSLPSRAPAAGRFRPYSARR</sequence>